<feature type="compositionally biased region" description="Basic and acidic residues" evidence="1">
    <location>
        <begin position="101"/>
        <end position="116"/>
    </location>
</feature>
<evidence type="ECO:0000256" key="1">
    <source>
        <dbReference type="SAM" id="MobiDB-lite"/>
    </source>
</evidence>
<comment type="caution">
    <text evidence="2">The sequence shown here is derived from an EMBL/GenBank/DDBJ whole genome shotgun (WGS) entry which is preliminary data.</text>
</comment>
<dbReference type="AlphaFoldDB" id="A0A9D4T250"/>
<proteinExistence type="predicted"/>
<dbReference type="Proteomes" id="UP000821837">
    <property type="component" value="Chromosome 3"/>
</dbReference>
<evidence type="ECO:0000313" key="2">
    <source>
        <dbReference type="EMBL" id="KAH7963796.1"/>
    </source>
</evidence>
<organism evidence="2 3">
    <name type="scientific">Rhipicephalus sanguineus</name>
    <name type="common">Brown dog tick</name>
    <name type="synonym">Ixodes sanguineus</name>
    <dbReference type="NCBI Taxonomy" id="34632"/>
    <lineage>
        <taxon>Eukaryota</taxon>
        <taxon>Metazoa</taxon>
        <taxon>Ecdysozoa</taxon>
        <taxon>Arthropoda</taxon>
        <taxon>Chelicerata</taxon>
        <taxon>Arachnida</taxon>
        <taxon>Acari</taxon>
        <taxon>Parasitiformes</taxon>
        <taxon>Ixodida</taxon>
        <taxon>Ixodoidea</taxon>
        <taxon>Ixodidae</taxon>
        <taxon>Rhipicephalinae</taxon>
        <taxon>Rhipicephalus</taxon>
        <taxon>Rhipicephalus</taxon>
    </lineage>
</organism>
<reference evidence="2" key="1">
    <citation type="journal article" date="2020" name="Cell">
        <title>Large-Scale Comparative Analyses of Tick Genomes Elucidate Their Genetic Diversity and Vector Capacities.</title>
        <authorList>
            <consortium name="Tick Genome and Microbiome Consortium (TIGMIC)"/>
            <person name="Jia N."/>
            <person name="Wang J."/>
            <person name="Shi W."/>
            <person name="Du L."/>
            <person name="Sun Y."/>
            <person name="Zhan W."/>
            <person name="Jiang J.F."/>
            <person name="Wang Q."/>
            <person name="Zhang B."/>
            <person name="Ji P."/>
            <person name="Bell-Sakyi L."/>
            <person name="Cui X.M."/>
            <person name="Yuan T.T."/>
            <person name="Jiang B.G."/>
            <person name="Yang W.F."/>
            <person name="Lam T.T."/>
            <person name="Chang Q.C."/>
            <person name="Ding S.J."/>
            <person name="Wang X.J."/>
            <person name="Zhu J.G."/>
            <person name="Ruan X.D."/>
            <person name="Zhao L."/>
            <person name="Wei J.T."/>
            <person name="Ye R.Z."/>
            <person name="Que T.C."/>
            <person name="Du C.H."/>
            <person name="Zhou Y.H."/>
            <person name="Cheng J.X."/>
            <person name="Dai P.F."/>
            <person name="Guo W.B."/>
            <person name="Han X.H."/>
            <person name="Huang E.J."/>
            <person name="Li L.F."/>
            <person name="Wei W."/>
            <person name="Gao Y.C."/>
            <person name="Liu J.Z."/>
            <person name="Shao H.Z."/>
            <person name="Wang X."/>
            <person name="Wang C.C."/>
            <person name="Yang T.C."/>
            <person name="Huo Q.B."/>
            <person name="Li W."/>
            <person name="Chen H.Y."/>
            <person name="Chen S.E."/>
            <person name="Zhou L.G."/>
            <person name="Ni X.B."/>
            <person name="Tian J.H."/>
            <person name="Sheng Y."/>
            <person name="Liu T."/>
            <person name="Pan Y.S."/>
            <person name="Xia L.Y."/>
            <person name="Li J."/>
            <person name="Zhao F."/>
            <person name="Cao W.C."/>
        </authorList>
    </citation>
    <scope>NUCLEOTIDE SEQUENCE</scope>
    <source>
        <strain evidence="2">Rsan-2018</strain>
    </source>
</reference>
<sequence>MQLLRDTGLGVVSFRECDTCFHNLNIKDVGTTVTGNHQIRDFCALRGLEVPLLLYLPPDFGRYGGPQTWNSKATILDSRIVEAKWCVLGQSQPFPQGRPDYSVKSEEAVGGDESQH</sequence>
<protein>
    <submittedName>
        <fullName evidence="2">Uncharacterized protein</fullName>
    </submittedName>
</protein>
<dbReference type="EMBL" id="JABSTV010001249">
    <property type="protein sequence ID" value="KAH7963796.1"/>
    <property type="molecule type" value="Genomic_DNA"/>
</dbReference>
<reference evidence="2" key="2">
    <citation type="submission" date="2021-09" db="EMBL/GenBank/DDBJ databases">
        <authorList>
            <person name="Jia N."/>
            <person name="Wang J."/>
            <person name="Shi W."/>
            <person name="Du L."/>
            <person name="Sun Y."/>
            <person name="Zhan W."/>
            <person name="Jiang J."/>
            <person name="Wang Q."/>
            <person name="Zhang B."/>
            <person name="Ji P."/>
            <person name="Sakyi L.B."/>
            <person name="Cui X."/>
            <person name="Yuan T."/>
            <person name="Jiang B."/>
            <person name="Yang W."/>
            <person name="Lam T.T.-Y."/>
            <person name="Chang Q."/>
            <person name="Ding S."/>
            <person name="Wang X."/>
            <person name="Zhu J."/>
            <person name="Ruan X."/>
            <person name="Zhao L."/>
            <person name="Wei J."/>
            <person name="Que T."/>
            <person name="Du C."/>
            <person name="Cheng J."/>
            <person name="Dai P."/>
            <person name="Han X."/>
            <person name="Huang E."/>
            <person name="Gao Y."/>
            <person name="Liu J."/>
            <person name="Shao H."/>
            <person name="Ye R."/>
            <person name="Li L."/>
            <person name="Wei W."/>
            <person name="Wang X."/>
            <person name="Wang C."/>
            <person name="Huo Q."/>
            <person name="Li W."/>
            <person name="Guo W."/>
            <person name="Chen H."/>
            <person name="Chen S."/>
            <person name="Zhou L."/>
            <person name="Zhou L."/>
            <person name="Ni X."/>
            <person name="Tian J."/>
            <person name="Zhou Y."/>
            <person name="Sheng Y."/>
            <person name="Liu T."/>
            <person name="Pan Y."/>
            <person name="Xia L."/>
            <person name="Li J."/>
            <person name="Zhao F."/>
            <person name="Cao W."/>
        </authorList>
    </citation>
    <scope>NUCLEOTIDE SEQUENCE</scope>
    <source>
        <strain evidence="2">Rsan-2018</strain>
        <tissue evidence="2">Larvae</tissue>
    </source>
</reference>
<name>A0A9D4T250_RHISA</name>
<evidence type="ECO:0000313" key="3">
    <source>
        <dbReference type="Proteomes" id="UP000821837"/>
    </source>
</evidence>
<keyword evidence="3" id="KW-1185">Reference proteome</keyword>
<gene>
    <name evidence="2" type="ORF">HPB52_022906</name>
</gene>
<accession>A0A9D4T250</accession>
<feature type="region of interest" description="Disordered" evidence="1">
    <location>
        <begin position="93"/>
        <end position="116"/>
    </location>
</feature>